<organism evidence="1 2">
    <name type="scientific">Aspergillus melleus</name>
    <dbReference type="NCBI Taxonomy" id="138277"/>
    <lineage>
        <taxon>Eukaryota</taxon>
        <taxon>Fungi</taxon>
        <taxon>Dikarya</taxon>
        <taxon>Ascomycota</taxon>
        <taxon>Pezizomycotina</taxon>
        <taxon>Eurotiomycetes</taxon>
        <taxon>Eurotiomycetidae</taxon>
        <taxon>Eurotiales</taxon>
        <taxon>Aspergillaceae</taxon>
        <taxon>Aspergillus</taxon>
        <taxon>Aspergillus subgen. Circumdati</taxon>
    </lineage>
</organism>
<evidence type="ECO:0000313" key="2">
    <source>
        <dbReference type="Proteomes" id="UP001177260"/>
    </source>
</evidence>
<evidence type="ECO:0000313" key="1">
    <source>
        <dbReference type="EMBL" id="KAK1140287.1"/>
    </source>
</evidence>
<keyword evidence="2" id="KW-1185">Reference proteome</keyword>
<gene>
    <name evidence="1" type="ORF">N8T08_010489</name>
</gene>
<proteinExistence type="predicted"/>
<sequence>MSLKQQIAVQPLGPGLFRSVNNPTRMGALSEFVFGGNTIAIAVNAAHQTLDSKYHLYSICGYFIRPAITDRKLLCHVESIRDSKSFKTRQIRVSQSTDDGSVKLCLIAFADFHIEEPRSVVTYSTPPGIISSSDVLSHTNSTTTTSIKKNSGLYRNIGCFFDLKPIPDNNPSREGAEQNLGADSIPSAPSMVTKEMFRMSEPLDNEAEQVSALAFYTDKGLAYLPAVHGRQDLWQASACATLEFSLRIFAHGLNLRNWHFSEQKTLVAGNARAFSEGRVWDENGSLVASMTQQTIFRPGPELASRL</sequence>
<reference evidence="1 2" key="1">
    <citation type="journal article" date="2023" name="ACS Omega">
        <title>Identification of the Neoaspergillic Acid Biosynthesis Gene Cluster by Establishing an In Vitro CRISPR-Ribonucleoprotein Genetic System in Aspergillus melleus.</title>
        <authorList>
            <person name="Yuan B."/>
            <person name="Grau M.F."/>
            <person name="Murata R.M."/>
            <person name="Torok T."/>
            <person name="Venkateswaran K."/>
            <person name="Stajich J.E."/>
            <person name="Wang C.C.C."/>
        </authorList>
    </citation>
    <scope>NUCLEOTIDE SEQUENCE [LARGE SCALE GENOMIC DNA]</scope>
    <source>
        <strain evidence="1 2">IMV 1140</strain>
    </source>
</reference>
<dbReference type="EMBL" id="JAOPJF010000086">
    <property type="protein sequence ID" value="KAK1140287.1"/>
    <property type="molecule type" value="Genomic_DNA"/>
</dbReference>
<accession>A0ACC3ARA2</accession>
<dbReference type="Proteomes" id="UP001177260">
    <property type="component" value="Unassembled WGS sequence"/>
</dbReference>
<name>A0ACC3ARA2_9EURO</name>
<protein>
    <submittedName>
        <fullName evidence="1">Uncharacterized protein</fullName>
    </submittedName>
</protein>
<comment type="caution">
    <text evidence="1">The sequence shown here is derived from an EMBL/GenBank/DDBJ whole genome shotgun (WGS) entry which is preliminary data.</text>
</comment>